<dbReference type="Proteomes" id="UP000694866">
    <property type="component" value="Unplaced"/>
</dbReference>
<accession>A0A9R1UAH3</accession>
<accession>A0A9R1UB76</accession>
<dbReference type="GO" id="GO:0019752">
    <property type="term" value="P:carboxylic acid metabolic process"/>
    <property type="evidence" value="ECO:0007669"/>
    <property type="project" value="InterPro"/>
</dbReference>
<evidence type="ECO:0000313" key="8">
    <source>
        <dbReference type="EMBL" id="JAG71188.1"/>
    </source>
</evidence>
<dbReference type="SMR" id="A0A0C9QAN0"/>
<feature type="modified residue" description="N6-(pyridoxal phosphate)lysine" evidence="5">
    <location>
        <position position="303"/>
    </location>
</feature>
<dbReference type="KEGG" id="fas:105273510"/>
<dbReference type="InterPro" id="IPR015422">
    <property type="entry name" value="PyrdxlP-dep_Trfase_small"/>
</dbReference>
<keyword evidence="9" id="KW-1185">Reference proteome</keyword>
<evidence type="ECO:0000256" key="6">
    <source>
        <dbReference type="RuleBase" id="RU000382"/>
    </source>
</evidence>
<dbReference type="InterPro" id="IPR021115">
    <property type="entry name" value="Pyridoxal-P_BS"/>
</dbReference>
<evidence type="ECO:0000313" key="11">
    <source>
        <dbReference type="RefSeq" id="XP_011314293.1"/>
    </source>
</evidence>
<keyword evidence="3 5" id="KW-0663">Pyridoxal phosphate</keyword>
<evidence type="ECO:0000313" key="10">
    <source>
        <dbReference type="RefSeq" id="XP_011314292.1"/>
    </source>
</evidence>
<evidence type="ECO:0000313" key="7">
    <source>
        <dbReference type="EMBL" id="JAG70006.1"/>
    </source>
</evidence>
<reference evidence="7" key="1">
    <citation type="submission" date="2015-01" db="EMBL/GenBank/DDBJ databases">
        <title>Transcriptome Assembly of Fopius arisanus.</title>
        <authorList>
            <person name="Geib S."/>
        </authorList>
    </citation>
    <scope>NUCLEOTIDE SEQUENCE</scope>
</reference>
<dbReference type="InterPro" id="IPR010977">
    <property type="entry name" value="Aromatic_deC"/>
</dbReference>
<dbReference type="RefSeq" id="XP_011314292.1">
    <property type="nucleotide sequence ID" value="XM_011315990.1"/>
</dbReference>
<evidence type="ECO:0000256" key="1">
    <source>
        <dbReference type="ARBA" id="ARBA00001933"/>
    </source>
</evidence>
<dbReference type="PROSITE" id="PS00392">
    <property type="entry name" value="DDC_GAD_HDC_YDC"/>
    <property type="match status" value="1"/>
</dbReference>
<dbReference type="Gene3D" id="1.20.1340.10">
    <property type="entry name" value="dopa decarboxylase, N-terminal domain"/>
    <property type="match status" value="1"/>
</dbReference>
<dbReference type="GeneID" id="105273510"/>
<dbReference type="InterPro" id="IPR015424">
    <property type="entry name" value="PyrdxlP-dep_Trfase"/>
</dbReference>
<evidence type="ECO:0000313" key="9">
    <source>
        <dbReference type="Proteomes" id="UP000694866"/>
    </source>
</evidence>
<name>A0A0C9QAN0_9HYME</name>
<dbReference type="PANTHER" id="PTHR11999:SF60">
    <property type="entry name" value="3,4-DIHYDROXYPHENYLACETALDEHYDE SYNTHASE"/>
    <property type="match status" value="1"/>
</dbReference>
<dbReference type="RefSeq" id="XP_011314294.1">
    <property type="nucleotide sequence ID" value="XM_011315992.1"/>
</dbReference>
<dbReference type="GO" id="GO:0006584">
    <property type="term" value="P:catecholamine metabolic process"/>
    <property type="evidence" value="ECO:0007669"/>
    <property type="project" value="TreeGrafter"/>
</dbReference>
<evidence type="ECO:0000313" key="12">
    <source>
        <dbReference type="RefSeq" id="XP_011314294.1"/>
    </source>
</evidence>
<reference evidence="10 11" key="2">
    <citation type="submission" date="2025-04" db="UniProtKB">
        <authorList>
            <consortium name="RefSeq"/>
        </authorList>
    </citation>
    <scope>IDENTIFICATION</scope>
    <source>
        <strain evidence="10 11">USDA-PBARC FA_bdor</strain>
        <tissue evidence="10 11">Whole organism</tissue>
    </source>
</reference>
<dbReference type="GO" id="GO:0005737">
    <property type="term" value="C:cytoplasm"/>
    <property type="evidence" value="ECO:0007669"/>
    <property type="project" value="TreeGrafter"/>
</dbReference>
<dbReference type="FunFam" id="1.20.1340.10:FF:000001">
    <property type="entry name" value="Histidine decarboxylase"/>
    <property type="match status" value="1"/>
</dbReference>
<dbReference type="CDD" id="cd06450">
    <property type="entry name" value="DOPA_deC_like"/>
    <property type="match status" value="1"/>
</dbReference>
<evidence type="ECO:0000256" key="2">
    <source>
        <dbReference type="ARBA" id="ARBA00009533"/>
    </source>
</evidence>
<dbReference type="EMBL" id="GBYB01000239">
    <property type="protein sequence ID" value="JAG70006.1"/>
    <property type="molecule type" value="Transcribed_RNA"/>
</dbReference>
<evidence type="ECO:0000256" key="3">
    <source>
        <dbReference type="ARBA" id="ARBA00022898"/>
    </source>
</evidence>
<dbReference type="PANTHER" id="PTHR11999">
    <property type="entry name" value="GROUP II PYRIDOXAL-5-PHOSPHATE DECARBOXYLASE"/>
    <property type="match status" value="1"/>
</dbReference>
<proteinExistence type="inferred from homology"/>
<dbReference type="FunFam" id="3.40.640.10:FF:000025">
    <property type="entry name" value="Histidine decarboxylase"/>
    <property type="match status" value="1"/>
</dbReference>
<dbReference type="AlphaFoldDB" id="A0A0C9QAN0"/>
<dbReference type="EMBL" id="GBYB01001421">
    <property type="protein sequence ID" value="JAG71188.1"/>
    <property type="molecule type" value="Transcribed_RNA"/>
</dbReference>
<keyword evidence="4 6" id="KW-0456">Lyase</keyword>
<dbReference type="GO" id="GO:0030170">
    <property type="term" value="F:pyridoxal phosphate binding"/>
    <property type="evidence" value="ECO:0007669"/>
    <property type="project" value="InterPro"/>
</dbReference>
<dbReference type="Pfam" id="PF00282">
    <property type="entry name" value="Pyridoxal_deC"/>
    <property type="match status" value="1"/>
</dbReference>
<comment type="cofactor">
    <cofactor evidence="1 5 6">
        <name>pyridoxal 5'-phosphate</name>
        <dbReference type="ChEBI" id="CHEBI:597326"/>
    </cofactor>
</comment>
<comment type="similarity">
    <text evidence="2 6">Belongs to the group II decarboxylase family.</text>
</comment>
<dbReference type="RefSeq" id="XP_011314293.1">
    <property type="nucleotide sequence ID" value="XM_011315991.1"/>
</dbReference>
<dbReference type="Gene3D" id="3.40.640.10">
    <property type="entry name" value="Type I PLP-dependent aspartate aminotransferase-like (Major domain)"/>
    <property type="match status" value="1"/>
</dbReference>
<sequence length="521" mass="58750">MENKDFLEFGKATLDFIVNYNDTLRERDVLPSVEPGYLSELVPAEAPEKPESWQEVLSDVERVILPGVTHWNSPHFHAYYPTANSYPAVLGELMSAGITTLGFSWISSPACTELEVVTMNWLGKMMGLPKEFLNCSEGPGGGVLQGSASEATLVGLLAAKERMVRHMKSQDPDLDGPLLKTKFVAYTSDQSNSSVEKAGLLGSMPMRLLPVDENCCLRGKTLLEAMERDRKAGLIPCYVVATLGTTGTCAFDNLNEIGPICKENNVWLHIDAAYAGAAFVCPEYQHLLAGVEYADSFNFNPHKWLLTNFDCSAMWVKDAGQLINAFNVDRIYLAHDKQGLAPDYRHWQIPLGRRFRSLKLWFVMRLYGVEGLQKHIRHSIEMAKRFESHVLSDERFELVTQRSMGLICFRMKGDNSLTRQLLDRLMARKHIYLIAATCREKLIIRFAVCTHLTKAEDIDFAWNEIRGQGDEILSAKLQQEQIQLKREEENLNHEFSGKEGGIAARLKNMKIQDAKQSQKIT</sequence>
<gene>
    <name evidence="7" type="primary">amd_1</name>
    <name evidence="8" type="synonym">amd_0</name>
    <name evidence="10 11 12" type="synonym">LOC105273510</name>
    <name evidence="7" type="ORF">g.23498</name>
    <name evidence="8" type="ORF">g.23500</name>
</gene>
<dbReference type="InterPro" id="IPR002129">
    <property type="entry name" value="PyrdxlP-dep_de-COase"/>
</dbReference>
<dbReference type="OrthoDB" id="639767at2759"/>
<dbReference type="GO" id="GO:0004058">
    <property type="term" value="F:aromatic-L-amino-acid decarboxylase activity"/>
    <property type="evidence" value="ECO:0007669"/>
    <property type="project" value="TreeGrafter"/>
</dbReference>
<dbReference type="InterPro" id="IPR015421">
    <property type="entry name" value="PyrdxlP-dep_Trfase_major"/>
</dbReference>
<dbReference type="PRINTS" id="PR00800">
    <property type="entry name" value="YHDCRBOXLASE"/>
</dbReference>
<evidence type="ECO:0000256" key="5">
    <source>
        <dbReference type="PIRSR" id="PIRSR602129-50"/>
    </source>
</evidence>
<dbReference type="GO" id="GO:0006520">
    <property type="term" value="P:amino acid metabolic process"/>
    <property type="evidence" value="ECO:0007669"/>
    <property type="project" value="InterPro"/>
</dbReference>
<dbReference type="Gene3D" id="3.90.1150.10">
    <property type="entry name" value="Aspartate Aminotransferase, domain 1"/>
    <property type="match status" value="1"/>
</dbReference>
<protein>
    <submittedName>
        <fullName evidence="8">Amd_0 protein</fullName>
    </submittedName>
    <submittedName>
        <fullName evidence="7">Amd_1 protein</fullName>
    </submittedName>
    <submittedName>
        <fullName evidence="10 11">Aromatic-L-amino-acid decarboxylase</fullName>
    </submittedName>
</protein>
<organism evidence="7">
    <name type="scientific">Fopius arisanus</name>
    <dbReference type="NCBI Taxonomy" id="64838"/>
    <lineage>
        <taxon>Eukaryota</taxon>
        <taxon>Metazoa</taxon>
        <taxon>Ecdysozoa</taxon>
        <taxon>Arthropoda</taxon>
        <taxon>Hexapoda</taxon>
        <taxon>Insecta</taxon>
        <taxon>Pterygota</taxon>
        <taxon>Neoptera</taxon>
        <taxon>Endopterygota</taxon>
        <taxon>Hymenoptera</taxon>
        <taxon>Apocrita</taxon>
        <taxon>Ichneumonoidea</taxon>
        <taxon>Braconidae</taxon>
        <taxon>Opiinae</taxon>
        <taxon>Fopius</taxon>
    </lineage>
</organism>
<accession>A0A9R1TSK5</accession>
<dbReference type="SUPFAM" id="SSF53383">
    <property type="entry name" value="PLP-dependent transferases"/>
    <property type="match status" value="1"/>
</dbReference>
<accession>A0A0C9QAN0</accession>
<evidence type="ECO:0000256" key="4">
    <source>
        <dbReference type="ARBA" id="ARBA00023239"/>
    </source>
</evidence>